<proteinExistence type="predicted"/>
<evidence type="ECO:0000313" key="3">
    <source>
        <dbReference type="Proteomes" id="UP000256779"/>
    </source>
</evidence>
<keyword evidence="2" id="KW-0808">Transferase</keyword>
<gene>
    <name evidence="2" type="ORF">C7460_104178</name>
</gene>
<dbReference type="EMBL" id="QREG01000004">
    <property type="protein sequence ID" value="REE01158.1"/>
    <property type="molecule type" value="Genomic_DNA"/>
</dbReference>
<evidence type="ECO:0000259" key="1">
    <source>
        <dbReference type="PROSITE" id="PS51186"/>
    </source>
</evidence>
<dbReference type="GO" id="GO:0016747">
    <property type="term" value="F:acyltransferase activity, transferring groups other than amino-acyl groups"/>
    <property type="evidence" value="ECO:0007669"/>
    <property type="project" value="InterPro"/>
</dbReference>
<dbReference type="InterPro" id="IPR016181">
    <property type="entry name" value="Acyl_CoA_acyltransferase"/>
</dbReference>
<reference evidence="2 3" key="1">
    <citation type="submission" date="2018-07" db="EMBL/GenBank/DDBJ databases">
        <title>Genomic Encyclopedia of Type Strains, Phase IV (KMG-IV): sequencing the most valuable type-strain genomes for metagenomic binning, comparative biology and taxonomic classification.</title>
        <authorList>
            <person name="Goeker M."/>
        </authorList>
    </citation>
    <scope>NUCLEOTIDE SEQUENCE [LARGE SCALE GENOMIC DNA]</scope>
    <source>
        <strain evidence="2 3">DSM 4134</strain>
    </source>
</reference>
<dbReference type="InterPro" id="IPR000182">
    <property type="entry name" value="GNAT_dom"/>
</dbReference>
<protein>
    <submittedName>
        <fullName evidence="2">Acetyltransferase (GNAT) family protein</fullName>
    </submittedName>
</protein>
<dbReference type="PROSITE" id="PS51186">
    <property type="entry name" value="GNAT"/>
    <property type="match status" value="1"/>
</dbReference>
<sequence length="151" mass="16618">MLVRLYDLPDYPVGKWTDGEVCIKRAIAPELENVSSWVGEHFGSLWESECRAAFGKTPATIFVAYHGQQLVGFACYHTTAVNFFGPTGVLDTYQGRGIGKALLLEALYAMKAEGYSYAIIGGVGPVDFYKRVVDAVLIDKSDPGIYRDLLK</sequence>
<accession>A0A3D9L734</accession>
<dbReference type="Gene3D" id="3.40.630.30">
    <property type="match status" value="1"/>
</dbReference>
<comment type="caution">
    <text evidence="2">The sequence shown here is derived from an EMBL/GenBank/DDBJ whole genome shotgun (WGS) entry which is preliminary data.</text>
</comment>
<feature type="domain" description="N-acetyltransferase" evidence="1">
    <location>
        <begin position="21"/>
        <end position="151"/>
    </location>
</feature>
<evidence type="ECO:0000313" key="2">
    <source>
        <dbReference type="EMBL" id="REE01158.1"/>
    </source>
</evidence>
<name>A0A3D9L734_MARFU</name>
<dbReference type="CDD" id="cd04301">
    <property type="entry name" value="NAT_SF"/>
    <property type="match status" value="1"/>
</dbReference>
<dbReference type="Pfam" id="PF00583">
    <property type="entry name" value="Acetyltransf_1"/>
    <property type="match status" value="1"/>
</dbReference>
<dbReference type="AlphaFoldDB" id="A0A3D9L734"/>
<dbReference type="SUPFAM" id="SSF55729">
    <property type="entry name" value="Acyl-CoA N-acyltransferases (Nat)"/>
    <property type="match status" value="1"/>
</dbReference>
<organism evidence="2 3">
    <name type="scientific">Marinoscillum furvescens DSM 4134</name>
    <dbReference type="NCBI Taxonomy" id="1122208"/>
    <lineage>
        <taxon>Bacteria</taxon>
        <taxon>Pseudomonadati</taxon>
        <taxon>Bacteroidota</taxon>
        <taxon>Cytophagia</taxon>
        <taxon>Cytophagales</taxon>
        <taxon>Reichenbachiellaceae</taxon>
        <taxon>Marinoscillum</taxon>
    </lineage>
</organism>
<keyword evidence="3" id="KW-1185">Reference proteome</keyword>
<dbReference type="Proteomes" id="UP000256779">
    <property type="component" value="Unassembled WGS sequence"/>
</dbReference>